<keyword evidence="2" id="KW-1277">Toxin-antitoxin system</keyword>
<evidence type="ECO:0000256" key="2">
    <source>
        <dbReference type="ARBA" id="ARBA00022649"/>
    </source>
</evidence>
<sequence length="96" mass="11404">MRDYRLSGLADQDLHDIYVYTYRQFGEKQADLYLSELESSFLQLVEHPNLGRDIGYIRGGYHRFEHQHHSVFYQIKSDGIYIVRVLHSTRDIEAVL</sequence>
<dbReference type="Gene3D" id="3.30.2310.20">
    <property type="entry name" value="RelE-like"/>
    <property type="match status" value="1"/>
</dbReference>
<keyword evidence="5" id="KW-1185">Reference proteome</keyword>
<reference evidence="4" key="1">
    <citation type="journal article" date="2014" name="Int. J. Syst. Evol. Microbiol.">
        <title>Complete genome sequence of Corynebacterium casei LMG S-19264T (=DSM 44701T), isolated from a smear-ripened cheese.</title>
        <authorList>
            <consortium name="US DOE Joint Genome Institute (JGI-PGF)"/>
            <person name="Walter F."/>
            <person name="Albersmeier A."/>
            <person name="Kalinowski J."/>
            <person name="Ruckert C."/>
        </authorList>
    </citation>
    <scope>NUCLEOTIDE SEQUENCE</scope>
    <source>
        <strain evidence="4">CGMCC 1.15254</strain>
    </source>
</reference>
<reference evidence="4" key="2">
    <citation type="submission" date="2020-09" db="EMBL/GenBank/DDBJ databases">
        <authorList>
            <person name="Sun Q."/>
            <person name="Zhou Y."/>
        </authorList>
    </citation>
    <scope>NUCLEOTIDE SEQUENCE</scope>
    <source>
        <strain evidence="4">CGMCC 1.15254</strain>
    </source>
</reference>
<dbReference type="Pfam" id="PF05016">
    <property type="entry name" value="ParE_toxin"/>
    <property type="match status" value="1"/>
</dbReference>
<dbReference type="InterPro" id="IPR051803">
    <property type="entry name" value="TA_system_RelE-like_toxin"/>
</dbReference>
<accession>A0A917C6U1</accession>
<gene>
    <name evidence="4" type="ORF">GCM10011332_29530</name>
</gene>
<dbReference type="RefSeq" id="WP_188666644.1">
    <property type="nucleotide sequence ID" value="NZ_BMHV01000028.1"/>
</dbReference>
<dbReference type="AlphaFoldDB" id="A0A917C6U1"/>
<dbReference type="PANTHER" id="PTHR33755:SF9">
    <property type="entry name" value="TOXIN PARE1"/>
    <property type="match status" value="1"/>
</dbReference>
<dbReference type="EMBL" id="BMHV01000028">
    <property type="protein sequence ID" value="GGF73575.1"/>
    <property type="molecule type" value="Genomic_DNA"/>
</dbReference>
<evidence type="ECO:0000256" key="3">
    <source>
        <dbReference type="PIRNR" id="PIRNR029218"/>
    </source>
</evidence>
<name>A0A917C6U1_9PROT</name>
<organism evidence="4 5">
    <name type="scientific">Terasakiella brassicae</name>
    <dbReference type="NCBI Taxonomy" id="1634917"/>
    <lineage>
        <taxon>Bacteria</taxon>
        <taxon>Pseudomonadati</taxon>
        <taxon>Pseudomonadota</taxon>
        <taxon>Alphaproteobacteria</taxon>
        <taxon>Rhodospirillales</taxon>
        <taxon>Terasakiellaceae</taxon>
        <taxon>Terasakiella</taxon>
    </lineage>
</organism>
<evidence type="ECO:0000313" key="5">
    <source>
        <dbReference type="Proteomes" id="UP000632498"/>
    </source>
</evidence>
<proteinExistence type="inferred from homology"/>
<evidence type="ECO:0000313" key="4">
    <source>
        <dbReference type="EMBL" id="GGF73575.1"/>
    </source>
</evidence>
<dbReference type="Proteomes" id="UP000632498">
    <property type="component" value="Unassembled WGS sequence"/>
</dbReference>
<dbReference type="InterPro" id="IPR028344">
    <property type="entry name" value="ParE1/4"/>
</dbReference>
<dbReference type="InterPro" id="IPR035093">
    <property type="entry name" value="RelE/ParE_toxin_dom_sf"/>
</dbReference>
<dbReference type="PANTHER" id="PTHR33755">
    <property type="entry name" value="TOXIN PARE1-RELATED"/>
    <property type="match status" value="1"/>
</dbReference>
<comment type="similarity">
    <text evidence="1 3">Belongs to the RelE toxin family.</text>
</comment>
<comment type="caution">
    <text evidence="4">The sequence shown here is derived from an EMBL/GenBank/DDBJ whole genome shotgun (WGS) entry which is preliminary data.</text>
</comment>
<dbReference type="InterPro" id="IPR007712">
    <property type="entry name" value="RelE/ParE_toxin"/>
</dbReference>
<protein>
    <recommendedName>
        <fullName evidence="3">Toxin</fullName>
    </recommendedName>
</protein>
<evidence type="ECO:0000256" key="1">
    <source>
        <dbReference type="ARBA" id="ARBA00006226"/>
    </source>
</evidence>
<dbReference type="PIRSF" id="PIRSF029218">
    <property type="entry name" value="ParE"/>
    <property type="match status" value="1"/>
</dbReference>